<protein>
    <submittedName>
        <fullName evidence="7">Cytochrome c</fullName>
    </submittedName>
</protein>
<dbReference type="InterPro" id="IPR036909">
    <property type="entry name" value="Cyt_c-like_dom_sf"/>
</dbReference>
<organism evidence="7 8">
    <name type="scientific">Thalassovita aquimarina</name>
    <dbReference type="NCBI Taxonomy" id="2785917"/>
    <lineage>
        <taxon>Bacteria</taxon>
        <taxon>Pseudomonadati</taxon>
        <taxon>Pseudomonadota</taxon>
        <taxon>Alphaproteobacteria</taxon>
        <taxon>Rhodobacterales</taxon>
        <taxon>Roseobacteraceae</taxon>
        <taxon>Thalassovita</taxon>
    </lineage>
</organism>
<feature type="domain" description="Cytochrome c" evidence="6">
    <location>
        <begin position="24"/>
        <end position="119"/>
    </location>
</feature>
<evidence type="ECO:0000256" key="1">
    <source>
        <dbReference type="ARBA" id="ARBA00022617"/>
    </source>
</evidence>
<dbReference type="Gene3D" id="1.10.760.10">
    <property type="entry name" value="Cytochrome c-like domain"/>
    <property type="match status" value="1"/>
</dbReference>
<evidence type="ECO:0000313" key="7">
    <source>
        <dbReference type="EMBL" id="MBR9653243.1"/>
    </source>
</evidence>
<feature type="signal peptide" evidence="5">
    <location>
        <begin position="1"/>
        <end position="23"/>
    </location>
</feature>
<keyword evidence="3 4" id="KW-0408">Iron</keyword>
<keyword evidence="8" id="KW-1185">Reference proteome</keyword>
<dbReference type="RefSeq" id="WP_212702864.1">
    <property type="nucleotide sequence ID" value="NZ_JADMKU010000025.1"/>
</dbReference>
<evidence type="ECO:0000256" key="3">
    <source>
        <dbReference type="ARBA" id="ARBA00023004"/>
    </source>
</evidence>
<dbReference type="InterPro" id="IPR009056">
    <property type="entry name" value="Cyt_c-like_dom"/>
</dbReference>
<gene>
    <name evidence="7" type="ORF">IT775_19160</name>
</gene>
<evidence type="ECO:0000256" key="5">
    <source>
        <dbReference type="SAM" id="SignalP"/>
    </source>
</evidence>
<dbReference type="PROSITE" id="PS51007">
    <property type="entry name" value="CYTC"/>
    <property type="match status" value="1"/>
</dbReference>
<keyword evidence="5" id="KW-0732">Signal</keyword>
<keyword evidence="2 4" id="KW-0479">Metal-binding</keyword>
<evidence type="ECO:0000256" key="2">
    <source>
        <dbReference type="ARBA" id="ARBA00022723"/>
    </source>
</evidence>
<evidence type="ECO:0000313" key="8">
    <source>
        <dbReference type="Proteomes" id="UP001195941"/>
    </source>
</evidence>
<dbReference type="EMBL" id="JADMKU010000025">
    <property type="protein sequence ID" value="MBR9653243.1"/>
    <property type="molecule type" value="Genomic_DNA"/>
</dbReference>
<name>A0ABS5HWA6_9RHOB</name>
<proteinExistence type="predicted"/>
<dbReference type="SUPFAM" id="SSF46626">
    <property type="entry name" value="Cytochrome c"/>
    <property type="match status" value="1"/>
</dbReference>
<accession>A0ABS5HWA6</accession>
<evidence type="ECO:0000256" key="4">
    <source>
        <dbReference type="PROSITE-ProRule" id="PRU00433"/>
    </source>
</evidence>
<feature type="chain" id="PRO_5045128873" evidence="5">
    <location>
        <begin position="24"/>
        <end position="143"/>
    </location>
</feature>
<sequence>MKFIRQSLAAGIFAALSTIPALAQDTSYGEREYMASCASCHGPEAKGQGNFAEFLNADPPDLTQLAKNNGGKFPFNKIYGIIDGREEMTVHGSGYMPIWGSRYNAEVTEQFDPFGARPNEAMVERIVRGRILELLFFLASIQE</sequence>
<keyword evidence="1 4" id="KW-0349">Heme</keyword>
<reference evidence="7 8" key="1">
    <citation type="journal article" date="2021" name="Arch. Microbiol.">
        <title>Thalassobius aquimarinus sp. nov., isolated from the Sea of Japan seashore.</title>
        <authorList>
            <person name="Kurilenko V.V."/>
            <person name="Romanenko L.A."/>
            <person name="Chernysheva N.Y."/>
            <person name="Velansky P.V."/>
            <person name="Tekutyeva L.A."/>
            <person name="Isaeva M.P."/>
            <person name="Mikhailov V.V."/>
        </authorList>
    </citation>
    <scope>NUCLEOTIDE SEQUENCE [LARGE SCALE GENOMIC DNA]</scope>
    <source>
        <strain evidence="7 8">KMM 8518</strain>
    </source>
</reference>
<dbReference type="Proteomes" id="UP001195941">
    <property type="component" value="Unassembled WGS sequence"/>
</dbReference>
<evidence type="ECO:0000259" key="6">
    <source>
        <dbReference type="PROSITE" id="PS51007"/>
    </source>
</evidence>
<comment type="caution">
    <text evidence="7">The sequence shown here is derived from an EMBL/GenBank/DDBJ whole genome shotgun (WGS) entry which is preliminary data.</text>
</comment>
<dbReference type="Pfam" id="PF13442">
    <property type="entry name" value="Cytochrome_CBB3"/>
    <property type="match status" value="1"/>
</dbReference>